<dbReference type="EMBL" id="PGGS01001543">
    <property type="protein sequence ID" value="PNH00274.1"/>
    <property type="molecule type" value="Genomic_DNA"/>
</dbReference>
<proteinExistence type="predicted"/>
<evidence type="ECO:0000256" key="1">
    <source>
        <dbReference type="ARBA" id="ARBA00004651"/>
    </source>
</evidence>
<evidence type="ECO:0000313" key="9">
    <source>
        <dbReference type="Proteomes" id="UP000236333"/>
    </source>
</evidence>
<organism evidence="8 9">
    <name type="scientific">Tetrabaena socialis</name>
    <dbReference type="NCBI Taxonomy" id="47790"/>
    <lineage>
        <taxon>Eukaryota</taxon>
        <taxon>Viridiplantae</taxon>
        <taxon>Chlorophyta</taxon>
        <taxon>core chlorophytes</taxon>
        <taxon>Chlorophyceae</taxon>
        <taxon>CS clade</taxon>
        <taxon>Chlamydomonadales</taxon>
        <taxon>Tetrabaenaceae</taxon>
        <taxon>Tetrabaena</taxon>
    </lineage>
</organism>
<sequence>MADERPRAMNAGFTLMSAEPQGLTSFALSLLLVFRTNSSYGRFDEARKIWGGILNRARNIANQAVTFIPPEDVAGREAVGKWTAHLQEDADLRLELGKAQPRWSQQEIEILCSAQH</sequence>
<keyword evidence="6" id="KW-0406">Ion transport</keyword>
<dbReference type="Pfam" id="PF25539">
    <property type="entry name" value="Bestrophin_2"/>
    <property type="match status" value="1"/>
</dbReference>
<dbReference type="GO" id="GO:0005886">
    <property type="term" value="C:plasma membrane"/>
    <property type="evidence" value="ECO:0007669"/>
    <property type="project" value="UniProtKB-SubCell"/>
</dbReference>
<accession>A0A2J7ZJ29</accession>
<keyword evidence="2" id="KW-0813">Transport</keyword>
<dbReference type="GO" id="GO:0005254">
    <property type="term" value="F:chloride channel activity"/>
    <property type="evidence" value="ECO:0007669"/>
    <property type="project" value="InterPro"/>
</dbReference>
<evidence type="ECO:0000313" key="8">
    <source>
        <dbReference type="EMBL" id="PNH00274.1"/>
    </source>
</evidence>
<gene>
    <name evidence="8" type="ORF">TSOC_013907</name>
</gene>
<reference evidence="8 9" key="1">
    <citation type="journal article" date="2017" name="Mol. Biol. Evol.">
        <title>The 4-celled Tetrabaena socialis nuclear genome reveals the essential components for genetic control of cell number at the origin of multicellularity in the volvocine lineage.</title>
        <authorList>
            <person name="Featherston J."/>
            <person name="Arakaki Y."/>
            <person name="Hanschen E.R."/>
            <person name="Ferris P.J."/>
            <person name="Michod R.E."/>
            <person name="Olson B.J.S.C."/>
            <person name="Nozaki H."/>
            <person name="Durand P.M."/>
        </authorList>
    </citation>
    <scope>NUCLEOTIDE SEQUENCE [LARGE SCALE GENOMIC DNA]</scope>
    <source>
        <strain evidence="8 9">NIES-571</strain>
    </source>
</reference>
<evidence type="ECO:0000256" key="3">
    <source>
        <dbReference type="ARBA" id="ARBA00022475"/>
    </source>
</evidence>
<dbReference type="Proteomes" id="UP000236333">
    <property type="component" value="Unassembled WGS sequence"/>
</dbReference>
<protein>
    <submittedName>
        <fullName evidence="8">Uncharacterized protein</fullName>
    </submittedName>
</protein>
<evidence type="ECO:0000256" key="5">
    <source>
        <dbReference type="ARBA" id="ARBA00022989"/>
    </source>
</evidence>
<dbReference type="PANTHER" id="PTHR33281">
    <property type="entry name" value="UPF0187 PROTEIN YNEE"/>
    <property type="match status" value="1"/>
</dbReference>
<dbReference type="PANTHER" id="PTHR33281:SF19">
    <property type="entry name" value="VOLTAGE-DEPENDENT ANION CHANNEL-FORMING PROTEIN YNEE"/>
    <property type="match status" value="1"/>
</dbReference>
<keyword evidence="4" id="KW-0812">Transmembrane</keyword>
<evidence type="ECO:0000256" key="2">
    <source>
        <dbReference type="ARBA" id="ARBA00022448"/>
    </source>
</evidence>
<comment type="subcellular location">
    <subcellularLocation>
        <location evidence="1">Cell membrane</location>
        <topology evidence="1">Multi-pass membrane protein</topology>
    </subcellularLocation>
</comment>
<evidence type="ECO:0000256" key="4">
    <source>
        <dbReference type="ARBA" id="ARBA00022692"/>
    </source>
</evidence>
<dbReference type="InterPro" id="IPR044669">
    <property type="entry name" value="YneE/VCCN1/2-like"/>
</dbReference>
<dbReference type="AlphaFoldDB" id="A0A2J7ZJ29"/>
<keyword evidence="7" id="KW-0472">Membrane</keyword>
<dbReference type="OrthoDB" id="1368at2759"/>
<evidence type="ECO:0000256" key="6">
    <source>
        <dbReference type="ARBA" id="ARBA00023065"/>
    </source>
</evidence>
<keyword evidence="5" id="KW-1133">Transmembrane helix</keyword>
<keyword evidence="9" id="KW-1185">Reference proteome</keyword>
<keyword evidence="3" id="KW-1003">Cell membrane</keyword>
<comment type="caution">
    <text evidence="8">The sequence shown here is derived from an EMBL/GenBank/DDBJ whole genome shotgun (WGS) entry which is preliminary data.</text>
</comment>
<feature type="non-terminal residue" evidence="8">
    <location>
        <position position="116"/>
    </location>
</feature>
<evidence type="ECO:0000256" key="7">
    <source>
        <dbReference type="ARBA" id="ARBA00023136"/>
    </source>
</evidence>
<name>A0A2J7ZJ29_9CHLO</name>